<feature type="compositionally biased region" description="Polar residues" evidence="1">
    <location>
        <begin position="358"/>
        <end position="367"/>
    </location>
</feature>
<sequence>MVDFQNSTLAVPHSTLLRLHFLHTQSHRQAALGLNTLTMSNNEDVSTQLPVGRIVGGSDAASTLASVMTTLTTLTGTSPHELGTHVHSMLRSSPHTTFQIVLGSTLHLTHMLGLTPYRALLFHPRLFLAPRFQLWRGVTSFGVLGLNLIDVVRSAVGMVYWQAPLERWFDGDGDIVRDGIVVRQGRNRMKKDGSRKNALEWLILDNHYLRAQVLSGIVLIGIELALHQTPTATTTGARLASSLLIFPYPMYANLEHALRWLWAVTTPTNTMTVFGVLPVRPVYLPFALCALGGFGAWKEMLKGLVAAIVVGKLMDLRRVDGENAVDWLYRTALSWVLWGQRAIGGKSTTDEARPPPKSLSQSVSGFFSPTVAPTDPRGGRYARNDPASSSYRAAAIELGDE</sequence>
<protein>
    <submittedName>
        <fullName evidence="2">Uncharacterized protein</fullName>
    </submittedName>
</protein>
<organism evidence="2 3">
    <name type="scientific">Powellomyces hirtus</name>
    <dbReference type="NCBI Taxonomy" id="109895"/>
    <lineage>
        <taxon>Eukaryota</taxon>
        <taxon>Fungi</taxon>
        <taxon>Fungi incertae sedis</taxon>
        <taxon>Chytridiomycota</taxon>
        <taxon>Chytridiomycota incertae sedis</taxon>
        <taxon>Chytridiomycetes</taxon>
        <taxon>Spizellomycetales</taxon>
        <taxon>Powellomycetaceae</taxon>
        <taxon>Powellomyces</taxon>
    </lineage>
</organism>
<evidence type="ECO:0000313" key="2">
    <source>
        <dbReference type="EMBL" id="TPX61517.1"/>
    </source>
</evidence>
<keyword evidence="3" id="KW-1185">Reference proteome</keyword>
<reference evidence="2 3" key="1">
    <citation type="journal article" date="2019" name="Sci. Rep.">
        <title>Comparative genomics of chytrid fungi reveal insights into the obligate biotrophic and pathogenic lifestyle of Synchytrium endobioticum.</title>
        <authorList>
            <person name="van de Vossenberg B.T.L.H."/>
            <person name="Warris S."/>
            <person name="Nguyen H.D.T."/>
            <person name="van Gent-Pelzer M.P.E."/>
            <person name="Joly D.L."/>
            <person name="van de Geest H.C."/>
            <person name="Bonants P.J.M."/>
            <person name="Smith D.S."/>
            <person name="Levesque C.A."/>
            <person name="van der Lee T.A.J."/>
        </authorList>
    </citation>
    <scope>NUCLEOTIDE SEQUENCE [LARGE SCALE GENOMIC DNA]</scope>
    <source>
        <strain evidence="2 3">CBS 809.83</strain>
    </source>
</reference>
<comment type="caution">
    <text evidence="2">The sequence shown here is derived from an EMBL/GenBank/DDBJ whole genome shotgun (WGS) entry which is preliminary data.</text>
</comment>
<evidence type="ECO:0000256" key="1">
    <source>
        <dbReference type="SAM" id="MobiDB-lite"/>
    </source>
</evidence>
<accession>A0A507EDU1</accession>
<dbReference type="EMBL" id="QEAQ01000007">
    <property type="protein sequence ID" value="TPX61517.1"/>
    <property type="molecule type" value="Genomic_DNA"/>
</dbReference>
<gene>
    <name evidence="2" type="ORF">PhCBS80983_g01050</name>
</gene>
<proteinExistence type="predicted"/>
<name>A0A507EDU1_9FUNG</name>
<dbReference type="Proteomes" id="UP000318582">
    <property type="component" value="Unassembled WGS sequence"/>
</dbReference>
<dbReference type="AlphaFoldDB" id="A0A507EDU1"/>
<feature type="region of interest" description="Disordered" evidence="1">
    <location>
        <begin position="347"/>
        <end position="386"/>
    </location>
</feature>
<evidence type="ECO:0000313" key="3">
    <source>
        <dbReference type="Proteomes" id="UP000318582"/>
    </source>
</evidence>
<dbReference type="STRING" id="109895.A0A507EDU1"/>